<proteinExistence type="inferred from homology"/>
<evidence type="ECO:0000313" key="4">
    <source>
        <dbReference type="EMBL" id="PNH01026.1"/>
    </source>
</evidence>
<feature type="non-terminal residue" evidence="4">
    <location>
        <position position="438"/>
    </location>
</feature>
<gene>
    <name evidence="4" type="ORF">TSOC_013112</name>
</gene>
<feature type="domain" description="ABC1 atypical kinase-like" evidence="3">
    <location>
        <begin position="367"/>
        <end position="435"/>
    </location>
</feature>
<evidence type="ECO:0000313" key="5">
    <source>
        <dbReference type="Proteomes" id="UP000236333"/>
    </source>
</evidence>
<comment type="similarity">
    <text evidence="1">Belongs to the protein kinase superfamily. ADCK protein kinase family.</text>
</comment>
<dbReference type="GO" id="GO:0009507">
    <property type="term" value="C:chloroplast"/>
    <property type="evidence" value="ECO:0007669"/>
    <property type="project" value="TreeGrafter"/>
</dbReference>
<dbReference type="EMBL" id="PGGS01001044">
    <property type="protein sequence ID" value="PNH01026.1"/>
    <property type="molecule type" value="Genomic_DNA"/>
</dbReference>
<dbReference type="AlphaFoldDB" id="A0A2J7ZL83"/>
<dbReference type="OrthoDB" id="427480at2759"/>
<evidence type="ECO:0000259" key="3">
    <source>
        <dbReference type="Pfam" id="PF03109"/>
    </source>
</evidence>
<organism evidence="4 5">
    <name type="scientific">Tetrabaena socialis</name>
    <dbReference type="NCBI Taxonomy" id="47790"/>
    <lineage>
        <taxon>Eukaryota</taxon>
        <taxon>Viridiplantae</taxon>
        <taxon>Chlorophyta</taxon>
        <taxon>core chlorophytes</taxon>
        <taxon>Chlorophyceae</taxon>
        <taxon>CS clade</taxon>
        <taxon>Chlamydomonadales</taxon>
        <taxon>Tetrabaenaceae</taxon>
        <taxon>Tetrabaena</taxon>
    </lineage>
</organism>
<evidence type="ECO:0000256" key="1">
    <source>
        <dbReference type="ARBA" id="ARBA00009670"/>
    </source>
</evidence>
<name>A0A2J7ZL83_9CHLO</name>
<dbReference type="PANTHER" id="PTHR10566:SF117">
    <property type="entry name" value="UNUSUAL PROTEIN KINASE-RELATED"/>
    <property type="match status" value="1"/>
</dbReference>
<dbReference type="Proteomes" id="UP000236333">
    <property type="component" value="Unassembled WGS sequence"/>
</dbReference>
<dbReference type="InterPro" id="IPR050154">
    <property type="entry name" value="UbiB_kinase"/>
</dbReference>
<accession>A0A2J7ZL83</accession>
<keyword evidence="5" id="KW-1185">Reference proteome</keyword>
<protein>
    <recommendedName>
        <fullName evidence="3">ABC1 atypical kinase-like domain-containing protein</fullName>
    </recommendedName>
</protein>
<dbReference type="PANTHER" id="PTHR10566">
    <property type="entry name" value="CHAPERONE-ACTIVITY OF BC1 COMPLEX CABC1 -RELATED"/>
    <property type="match status" value="1"/>
</dbReference>
<feature type="region of interest" description="Disordered" evidence="2">
    <location>
        <begin position="223"/>
        <end position="256"/>
    </location>
</feature>
<dbReference type="InterPro" id="IPR004147">
    <property type="entry name" value="ABC1_dom"/>
</dbReference>
<comment type="caution">
    <text evidence="4">The sequence shown here is derived from an EMBL/GenBank/DDBJ whole genome shotgun (WGS) entry which is preliminary data.</text>
</comment>
<reference evidence="4 5" key="1">
    <citation type="journal article" date="2017" name="Mol. Biol. Evol.">
        <title>The 4-celled Tetrabaena socialis nuclear genome reveals the essential components for genetic control of cell number at the origin of multicellularity in the volvocine lineage.</title>
        <authorList>
            <person name="Featherston J."/>
            <person name="Arakaki Y."/>
            <person name="Hanschen E.R."/>
            <person name="Ferris P.J."/>
            <person name="Michod R.E."/>
            <person name="Olson B.J.S.C."/>
            <person name="Nozaki H."/>
            <person name="Durand P.M."/>
        </authorList>
    </citation>
    <scope>NUCLEOTIDE SEQUENCE [LARGE SCALE GENOMIC DNA]</scope>
    <source>
        <strain evidence="4 5">NIES-571</strain>
    </source>
</reference>
<sequence>MSSGLQPPPLPPPLPPPPAATCATITLRAPGTWQWKRGAPSLGSNTNTWQLGCGAAAAAAAGPEGPAAAGAGAPAAPPLASGAAAASIAVATVAGVAADADAAAAAAAGAAGTCTAAASRPYAASALIDTTPYGSVQCTAAVSRLYTVRHDGDAAARYGVPGTNASCVSGGAAAGPPPAAAPAAGSAAASAPLSASHSVTLAPAATASTLPSRLYDTAPSGSPLYPPVLRHRHEKGEGPGPEAEAASAAGPPAPAVSQNLRHASVEPYGPASELYGMTGGIIVVATAAWLFKCMLMHFCVASSNPDCYLPQKCISMQLKSLTAVATTMIPPAEESHQRIATCLAGLYPATAAIDIAAALTCWGITTDIVALLDEWAARFFEELDYIHEGQNSERFAAQMKEDLPQVVVPRTYFDYTSRRVLTSEWLEGEKLSQSKADD</sequence>
<feature type="compositionally biased region" description="Low complexity" evidence="2">
    <location>
        <begin position="240"/>
        <end position="250"/>
    </location>
</feature>
<dbReference type="Pfam" id="PF03109">
    <property type="entry name" value="ABC1"/>
    <property type="match status" value="1"/>
</dbReference>
<evidence type="ECO:0000256" key="2">
    <source>
        <dbReference type="SAM" id="MobiDB-lite"/>
    </source>
</evidence>